<feature type="domain" description="N-acetylmuramoyl-L-alanine amidase" evidence="6">
    <location>
        <begin position="266"/>
        <end position="403"/>
    </location>
</feature>
<dbReference type="InterPro" id="IPR023346">
    <property type="entry name" value="Lysozyme-like_dom_sf"/>
</dbReference>
<dbReference type="CDD" id="cd06583">
    <property type="entry name" value="PGRP"/>
    <property type="match status" value="1"/>
</dbReference>
<evidence type="ECO:0000313" key="8">
    <source>
        <dbReference type="Proteomes" id="UP001589750"/>
    </source>
</evidence>
<evidence type="ECO:0000259" key="6">
    <source>
        <dbReference type="SMART" id="SM00644"/>
    </source>
</evidence>
<evidence type="ECO:0000256" key="4">
    <source>
        <dbReference type="ARBA" id="ARBA00023316"/>
    </source>
</evidence>
<dbReference type="InterPro" id="IPR051206">
    <property type="entry name" value="NAMLAA_amidase_2"/>
</dbReference>
<dbReference type="SMART" id="SM00644">
    <property type="entry name" value="Ami_2"/>
    <property type="match status" value="1"/>
</dbReference>
<dbReference type="GO" id="GO:0008745">
    <property type="term" value="F:N-acetylmuramoyl-L-alanine amidase activity"/>
    <property type="evidence" value="ECO:0007669"/>
    <property type="project" value="UniProtKB-EC"/>
</dbReference>
<evidence type="ECO:0000256" key="3">
    <source>
        <dbReference type="ARBA" id="ARBA00022801"/>
    </source>
</evidence>
<evidence type="ECO:0000256" key="1">
    <source>
        <dbReference type="ARBA" id="ARBA00001561"/>
    </source>
</evidence>
<feature type="region of interest" description="Disordered" evidence="5">
    <location>
        <begin position="214"/>
        <end position="237"/>
    </location>
</feature>
<comment type="catalytic activity">
    <reaction evidence="1">
        <text>Hydrolyzes the link between N-acetylmuramoyl residues and L-amino acid residues in certain cell-wall glycopeptides.</text>
        <dbReference type="EC" id="3.5.1.28"/>
    </reaction>
</comment>
<accession>A0ABV5K8P7</accession>
<protein>
    <recommendedName>
        <fullName evidence="2">N-acetylmuramoyl-L-alanine amidase</fullName>
        <ecNumber evidence="2">3.5.1.28</ecNumber>
    </recommendedName>
</protein>
<evidence type="ECO:0000256" key="5">
    <source>
        <dbReference type="SAM" id="MobiDB-lite"/>
    </source>
</evidence>
<dbReference type="RefSeq" id="WP_140010538.1">
    <property type="nucleotide sequence ID" value="NZ_JBHMDG010000004.1"/>
</dbReference>
<dbReference type="SUPFAM" id="SSF55846">
    <property type="entry name" value="N-acetylmuramoyl-L-alanine amidase-like"/>
    <property type="match status" value="1"/>
</dbReference>
<dbReference type="PROSITE" id="PS51318">
    <property type="entry name" value="TAT"/>
    <property type="match status" value="1"/>
</dbReference>
<dbReference type="Gene3D" id="1.10.530.10">
    <property type="match status" value="1"/>
</dbReference>
<name>A0ABV5K8P7_9ACTN</name>
<dbReference type="EMBL" id="JBHMDG010000004">
    <property type="protein sequence ID" value="MFB9312200.1"/>
    <property type="molecule type" value="Genomic_DNA"/>
</dbReference>
<sequence length="645" mass="69126">MGSSVSRRHFLLTTGVGAGVLATAGPLAGPVQALVSPAVRVDTHPVFAKAGQAYGVPPALLAALSHAQTRWADQDGRPSSSLGYGPMHLVDGTAAAQARGRAGKDDVSPVLDTLHEAAAASGLGVDVVRRDPDANVRATAALLAARQREAGRPVGVDTDPAQWFATVAATSGLVTAATQLELADTVLATVRDGGRVELADGSRLVLPARTVGAPDGQRTALRSRATEARRQRGHHDDVEAPRGLDVEWIPAPYEQYGPGPGDYGNHDLADRPRAPKITHLVIHDTEGYWDTVLDLVTDPTYVSWQYSLRSDDGHIAQHAKAKDVCWHAGNWYLNMHSIGLEHEGFAAEGAPWFSEAMYRTSARLVRYLARKHSIPLDRAHVIGHDQVPGTTTPTIPGMHWDPGPFWDWEHYFDLLGAPLHRGTSHRRARVGDVVRILPGFAGNVQPVTGCETGGDDCGGLRDTNFVTLRTAPDAAAPLVNDPGLHQTGQAATTEVSDISARATAGTDYVVAGVEGDWTGVWFLGTIGWFVNPRRRPTARVVQHPLGRVRAKGAAAKVYGRAYPEASAYADPADVQAVSPLLYTLPAGQLYAVGDLAPVTDYYKAKTYSLDTPGDHVDIVGCDRYVQINLGHRIAFVRREEVDVLR</sequence>
<gene>
    <name evidence="7" type="ORF">ACFFRI_04005</name>
</gene>
<dbReference type="EC" id="3.5.1.28" evidence="2"/>
<feature type="compositionally biased region" description="Basic and acidic residues" evidence="5">
    <location>
        <begin position="224"/>
        <end position="237"/>
    </location>
</feature>
<reference evidence="7 8" key="1">
    <citation type="submission" date="2024-09" db="EMBL/GenBank/DDBJ databases">
        <authorList>
            <person name="Sun Q."/>
            <person name="Mori K."/>
        </authorList>
    </citation>
    <scope>NUCLEOTIDE SEQUENCE [LARGE SCALE GENOMIC DNA]</scope>
    <source>
        <strain evidence="7 8">JCM 9626</strain>
    </source>
</reference>
<dbReference type="PANTHER" id="PTHR30417:SF1">
    <property type="entry name" value="N-ACETYLMURAMOYL-L-ALANINE AMIDASE AMID"/>
    <property type="match status" value="1"/>
</dbReference>
<comment type="caution">
    <text evidence="7">The sequence shown here is derived from an EMBL/GenBank/DDBJ whole genome shotgun (WGS) entry which is preliminary data.</text>
</comment>
<dbReference type="PANTHER" id="PTHR30417">
    <property type="entry name" value="N-ACETYLMURAMOYL-L-ALANINE AMIDASE AMID"/>
    <property type="match status" value="1"/>
</dbReference>
<keyword evidence="4" id="KW-0961">Cell wall biogenesis/degradation</keyword>
<proteinExistence type="predicted"/>
<organism evidence="7 8">
    <name type="scientific">Nocardioides plantarum</name>
    <dbReference type="NCBI Taxonomy" id="29299"/>
    <lineage>
        <taxon>Bacteria</taxon>
        <taxon>Bacillati</taxon>
        <taxon>Actinomycetota</taxon>
        <taxon>Actinomycetes</taxon>
        <taxon>Propionibacteriales</taxon>
        <taxon>Nocardioidaceae</taxon>
        <taxon>Nocardioides</taxon>
    </lineage>
</organism>
<keyword evidence="8" id="KW-1185">Reference proteome</keyword>
<evidence type="ECO:0000313" key="7">
    <source>
        <dbReference type="EMBL" id="MFB9312200.1"/>
    </source>
</evidence>
<keyword evidence="3 7" id="KW-0378">Hydrolase</keyword>
<dbReference type="InterPro" id="IPR036505">
    <property type="entry name" value="Amidase/PGRP_sf"/>
</dbReference>
<dbReference type="Pfam" id="PF01510">
    <property type="entry name" value="Amidase_2"/>
    <property type="match status" value="1"/>
</dbReference>
<dbReference type="Proteomes" id="UP001589750">
    <property type="component" value="Unassembled WGS sequence"/>
</dbReference>
<dbReference type="SUPFAM" id="SSF53955">
    <property type="entry name" value="Lysozyme-like"/>
    <property type="match status" value="1"/>
</dbReference>
<dbReference type="InterPro" id="IPR002502">
    <property type="entry name" value="Amidase_domain"/>
</dbReference>
<evidence type="ECO:0000256" key="2">
    <source>
        <dbReference type="ARBA" id="ARBA00011901"/>
    </source>
</evidence>
<dbReference type="Gene3D" id="3.40.80.10">
    <property type="entry name" value="Peptidoglycan recognition protein-like"/>
    <property type="match status" value="1"/>
</dbReference>
<dbReference type="InterPro" id="IPR006311">
    <property type="entry name" value="TAT_signal"/>
</dbReference>